<name>A0A323UAY7_RHOPL</name>
<comment type="caution">
    <text evidence="1">The sequence shown here is derived from an EMBL/GenBank/DDBJ whole genome shotgun (WGS) entry which is preliminary data.</text>
</comment>
<organism evidence="1 2">
    <name type="scientific">Rhodopseudomonas palustris</name>
    <dbReference type="NCBI Taxonomy" id="1076"/>
    <lineage>
        <taxon>Bacteria</taxon>
        <taxon>Pseudomonadati</taxon>
        <taxon>Pseudomonadota</taxon>
        <taxon>Alphaproteobacteria</taxon>
        <taxon>Hyphomicrobiales</taxon>
        <taxon>Nitrobacteraceae</taxon>
        <taxon>Rhodopseudomonas</taxon>
    </lineage>
</organism>
<evidence type="ECO:0000313" key="2">
    <source>
        <dbReference type="Proteomes" id="UP000248134"/>
    </source>
</evidence>
<sequence>MRSPLFSSLIRMSNSSIDRPVLATLDDGPPPVPGGRPKGCKRLHTNAKVAQVRRLIEQTSHTYKEIEAKTGVSAGTVGRWTREFNWTRHPLAPRPSDTVPTERAGRRLKLRMLSSKLQQLAERYADELWRAPSVDLNRLIEAMEVLKMARLTYKGRGRPGKPGPAPRTEEDWLDREPAIRKALTDMRHAGVFTTCIPAEAMALLDDAYTPPVREVVRRGPRRRK</sequence>
<dbReference type="OrthoDB" id="8138682at2"/>
<reference evidence="1 2" key="1">
    <citation type="submission" date="2018-06" db="EMBL/GenBank/DDBJ databases">
        <title>Draft Whole-Genome Sequence of the purple photosynthetic bacterium Rhodospeudomonas palustris XCP.</title>
        <authorList>
            <person name="Rayyan A."/>
            <person name="Meyer T.E."/>
            <person name="Kyndt J.A."/>
        </authorList>
    </citation>
    <scope>NUCLEOTIDE SEQUENCE [LARGE SCALE GENOMIC DNA]</scope>
    <source>
        <strain evidence="1 2">XCP</strain>
    </source>
</reference>
<proteinExistence type="predicted"/>
<evidence type="ECO:0000313" key="1">
    <source>
        <dbReference type="EMBL" id="PZA09419.1"/>
    </source>
</evidence>
<dbReference type="EMBL" id="QKQS01000038">
    <property type="protein sequence ID" value="PZA09419.1"/>
    <property type="molecule type" value="Genomic_DNA"/>
</dbReference>
<dbReference type="RefSeq" id="WP_110788764.1">
    <property type="nucleotide sequence ID" value="NZ_QKQS01000038.1"/>
</dbReference>
<gene>
    <name evidence="1" type="ORF">DNX69_24155</name>
</gene>
<protein>
    <submittedName>
        <fullName evidence="1">Uncharacterized protein</fullName>
    </submittedName>
</protein>
<dbReference type="AlphaFoldDB" id="A0A323UAY7"/>
<dbReference type="Proteomes" id="UP000248134">
    <property type="component" value="Unassembled WGS sequence"/>
</dbReference>
<accession>A0A323UAY7</accession>